<gene>
    <name evidence="1" type="ordered locus">XNC1_0161</name>
</gene>
<dbReference type="KEGG" id="xne:XNC1_0161"/>
<dbReference type="HOGENOM" id="CLU_2995714_0_0_6"/>
<proteinExistence type="predicted"/>
<evidence type="ECO:0000313" key="1">
    <source>
        <dbReference type="EMBL" id="CBJ88249.1"/>
    </source>
</evidence>
<sequence>MMPEFYDENLFKSTSCFTHCVFNVRCLRKKNLITLYSKDRILPFLSLDIKYIALKNE</sequence>
<protein>
    <submittedName>
        <fullName evidence="1">Uncharacterized protein</fullName>
    </submittedName>
</protein>
<accession>D3VGW4</accession>
<dbReference type="Proteomes" id="UP000008075">
    <property type="component" value="Chromosome"/>
</dbReference>
<evidence type="ECO:0000313" key="2">
    <source>
        <dbReference type="Proteomes" id="UP000008075"/>
    </source>
</evidence>
<name>D3VGW4_XENNA</name>
<reference evidence="1 2" key="1">
    <citation type="journal article" date="2011" name="PLoS ONE">
        <title>The entomopathogenic bacterial endosymbionts xenorhabdus and photorhabdus: convergent lifestyles from divergent genomes.</title>
        <authorList>
            <person name="Chaston J.M."/>
            <person name="Suen G."/>
            <person name="Tucker S.L."/>
            <person name="Andersen A.W."/>
            <person name="Bhasin A."/>
            <person name="Bode E."/>
            <person name="Bode H.B."/>
            <person name="Brachmann A.O."/>
            <person name="Cowles C.E."/>
            <person name="Cowles K.N."/>
            <person name="Darby C."/>
            <person name="de Leon L."/>
            <person name="Drace K."/>
            <person name="Du Z."/>
            <person name="Givaudan A."/>
            <person name="Herbert Tran E.E."/>
            <person name="Jewell K.A."/>
            <person name="Knack J.J."/>
            <person name="Krasomil-Osterfeld K.C."/>
            <person name="Kukor R."/>
            <person name="Lanois A."/>
            <person name="Latreille P."/>
            <person name="Leimgruber N.K."/>
            <person name="Lipke C.M."/>
            <person name="Liu R."/>
            <person name="Lu X."/>
            <person name="Martens E.C."/>
            <person name="Marri P.R."/>
            <person name="Medigue C."/>
            <person name="Menard M.L."/>
            <person name="Miller N.M."/>
            <person name="Morales-Soto N."/>
            <person name="Norton S."/>
            <person name="Ogier J.C."/>
            <person name="Orchard S.S."/>
            <person name="Park D."/>
            <person name="Park Y."/>
            <person name="Qurollo B.A."/>
            <person name="Sugar D.R."/>
            <person name="Richards G.R."/>
            <person name="Rouy Z."/>
            <person name="Slominski B."/>
            <person name="Slominski K."/>
            <person name="Snyder H."/>
            <person name="Tjaden B.C."/>
            <person name="van der Hoeven R."/>
            <person name="Welch R.D."/>
            <person name="Wheeler C."/>
            <person name="Xiang B."/>
            <person name="Barbazuk B."/>
            <person name="Gaudriault S."/>
            <person name="Goodner B."/>
            <person name="Slater S.C."/>
            <person name="Forst S."/>
            <person name="Goldman B.S."/>
            <person name="Goodrich-Blair H."/>
        </authorList>
    </citation>
    <scope>NUCLEOTIDE SEQUENCE [LARGE SCALE GENOMIC DNA]</scope>
    <source>
        <strain evidence="2">ATCC 19061 / DSM 3370 / CCUG 14189 / LMG 1036 / NCIMB 9965 / AN6</strain>
    </source>
</reference>
<dbReference type="AlphaFoldDB" id="D3VGW4"/>
<keyword evidence="2" id="KW-1185">Reference proteome</keyword>
<dbReference type="STRING" id="406817.XNC1_0161"/>
<dbReference type="EMBL" id="FN667742">
    <property type="protein sequence ID" value="CBJ88249.1"/>
    <property type="molecule type" value="Genomic_DNA"/>
</dbReference>
<organism evidence="1 2">
    <name type="scientific">Xenorhabdus nematophila (strain ATCC 19061 / DSM 3370 / CCUG 14189 / LMG 1036 / NCIMB 9965 / AN6)</name>
    <dbReference type="NCBI Taxonomy" id="406817"/>
    <lineage>
        <taxon>Bacteria</taxon>
        <taxon>Pseudomonadati</taxon>
        <taxon>Pseudomonadota</taxon>
        <taxon>Gammaproteobacteria</taxon>
        <taxon>Enterobacterales</taxon>
        <taxon>Morganellaceae</taxon>
        <taxon>Xenorhabdus</taxon>
    </lineage>
</organism>